<name>A0A9P7ML95_9HYPO</name>
<sequence length="132" mass="15046">DYAKLGLLPDTPEEVYNAIHSSIQITVEKAFSMMKKRWEILSSSPPDYSILDQSRIVFAATGLHNFILMDGLEPDDYIEREEEALSAYEKFIRTDSLTMADEVVGERTAEDLRDEIAQELWNNHAGHLTNLV</sequence>
<dbReference type="AlphaFoldDB" id="A0A9P7ML95"/>
<keyword evidence="2" id="KW-0479">Metal-binding</keyword>
<dbReference type="OrthoDB" id="4954565at2759"/>
<evidence type="ECO:0000256" key="1">
    <source>
        <dbReference type="ARBA" id="ARBA00001968"/>
    </source>
</evidence>
<evidence type="ECO:0000313" key="4">
    <source>
        <dbReference type="EMBL" id="KAG5954958.1"/>
    </source>
</evidence>
<feature type="domain" description="DDE Tnp4" evidence="3">
    <location>
        <begin position="13"/>
        <end position="65"/>
    </location>
</feature>
<gene>
    <name evidence="4" type="ORF">E4U56_007581</name>
</gene>
<evidence type="ECO:0000313" key="5">
    <source>
        <dbReference type="Proteomes" id="UP000784919"/>
    </source>
</evidence>
<comment type="cofactor">
    <cofactor evidence="1">
        <name>a divalent metal cation</name>
        <dbReference type="ChEBI" id="CHEBI:60240"/>
    </cofactor>
</comment>
<protein>
    <recommendedName>
        <fullName evidence="3">DDE Tnp4 domain-containing protein</fullName>
    </recommendedName>
</protein>
<comment type="caution">
    <text evidence="4">The sequence shown here is derived from an EMBL/GenBank/DDBJ whole genome shotgun (WGS) entry which is preliminary data.</text>
</comment>
<dbReference type="EMBL" id="SRPS01000745">
    <property type="protein sequence ID" value="KAG5954958.1"/>
    <property type="molecule type" value="Genomic_DNA"/>
</dbReference>
<dbReference type="GO" id="GO:0046872">
    <property type="term" value="F:metal ion binding"/>
    <property type="evidence" value="ECO:0007669"/>
    <property type="project" value="UniProtKB-KW"/>
</dbReference>
<organism evidence="4 5">
    <name type="scientific">Claviceps arundinis</name>
    <dbReference type="NCBI Taxonomy" id="1623583"/>
    <lineage>
        <taxon>Eukaryota</taxon>
        <taxon>Fungi</taxon>
        <taxon>Dikarya</taxon>
        <taxon>Ascomycota</taxon>
        <taxon>Pezizomycotina</taxon>
        <taxon>Sordariomycetes</taxon>
        <taxon>Hypocreomycetidae</taxon>
        <taxon>Hypocreales</taxon>
        <taxon>Clavicipitaceae</taxon>
        <taxon>Claviceps</taxon>
    </lineage>
</organism>
<accession>A0A9P7ML95</accession>
<reference evidence="4" key="1">
    <citation type="journal article" date="2020" name="bioRxiv">
        <title>Whole genome comparisons of ergot fungi reveals the divergence and evolution of species within the genus Claviceps are the result of varying mechanisms driving genome evolution and host range expansion.</title>
        <authorList>
            <person name="Wyka S.A."/>
            <person name="Mondo S.J."/>
            <person name="Liu M."/>
            <person name="Dettman J."/>
            <person name="Nalam V."/>
            <person name="Broders K.D."/>
        </authorList>
    </citation>
    <scope>NUCLEOTIDE SEQUENCE</scope>
    <source>
        <strain evidence="4">CCC 1102</strain>
    </source>
</reference>
<evidence type="ECO:0000259" key="3">
    <source>
        <dbReference type="Pfam" id="PF13359"/>
    </source>
</evidence>
<feature type="non-terminal residue" evidence="4">
    <location>
        <position position="1"/>
    </location>
</feature>
<dbReference type="Proteomes" id="UP000784919">
    <property type="component" value="Unassembled WGS sequence"/>
</dbReference>
<dbReference type="InterPro" id="IPR027806">
    <property type="entry name" value="HARBI1_dom"/>
</dbReference>
<proteinExistence type="predicted"/>
<dbReference type="Pfam" id="PF13359">
    <property type="entry name" value="DDE_Tnp_4"/>
    <property type="match status" value="1"/>
</dbReference>
<evidence type="ECO:0000256" key="2">
    <source>
        <dbReference type="ARBA" id="ARBA00022723"/>
    </source>
</evidence>